<comment type="similarity">
    <text evidence="4">Belongs to the LptA family.</text>
</comment>
<dbReference type="InterPro" id="IPR052037">
    <property type="entry name" value="LPS_export_LptA"/>
</dbReference>
<evidence type="ECO:0000256" key="1">
    <source>
        <dbReference type="ARBA" id="ARBA00022448"/>
    </source>
</evidence>
<keyword evidence="7" id="KW-1185">Reference proteome</keyword>
<dbReference type="GO" id="GO:0001530">
    <property type="term" value="F:lipopolysaccharide binding"/>
    <property type="evidence" value="ECO:0007669"/>
    <property type="project" value="InterPro"/>
</dbReference>
<dbReference type="NCBIfam" id="TIGR03002">
    <property type="entry name" value="outer_YhbN_LptA"/>
    <property type="match status" value="1"/>
</dbReference>
<dbReference type="GO" id="GO:0017089">
    <property type="term" value="F:glycolipid transfer activity"/>
    <property type="evidence" value="ECO:0007669"/>
    <property type="project" value="TreeGrafter"/>
</dbReference>
<evidence type="ECO:0000313" key="7">
    <source>
        <dbReference type="Proteomes" id="UP000199698"/>
    </source>
</evidence>
<dbReference type="GO" id="GO:0043165">
    <property type="term" value="P:Gram-negative-bacterium-type cell outer membrane assembly"/>
    <property type="evidence" value="ECO:0007669"/>
    <property type="project" value="UniProtKB-UniRule"/>
</dbReference>
<protein>
    <recommendedName>
        <fullName evidence="4">Lipopolysaccharide export system protein LptA</fullName>
    </recommendedName>
</protein>
<dbReference type="Pfam" id="PF03968">
    <property type="entry name" value="LptD_N"/>
    <property type="match status" value="1"/>
</dbReference>
<dbReference type="GO" id="GO:0009279">
    <property type="term" value="C:cell outer membrane"/>
    <property type="evidence" value="ECO:0007669"/>
    <property type="project" value="TreeGrafter"/>
</dbReference>
<comment type="subunit">
    <text evidence="4">Component of the lipopolysaccharide transport and assembly complex.</text>
</comment>
<feature type="domain" description="Organic solvent tolerance-like N-terminal" evidence="5">
    <location>
        <begin position="47"/>
        <end position="158"/>
    </location>
</feature>
<dbReference type="GO" id="GO:0030288">
    <property type="term" value="C:outer membrane-bounded periplasmic space"/>
    <property type="evidence" value="ECO:0007669"/>
    <property type="project" value="TreeGrafter"/>
</dbReference>
<dbReference type="PANTHER" id="PTHR36504:SF1">
    <property type="entry name" value="LIPOPOLYSACCHARIDE EXPORT SYSTEM PROTEIN LPTA"/>
    <property type="match status" value="1"/>
</dbReference>
<comment type="subcellular location">
    <subcellularLocation>
        <location evidence="4">Periplasm</location>
    </subcellularLocation>
</comment>
<feature type="signal peptide" evidence="4">
    <location>
        <begin position="1"/>
        <end position="23"/>
    </location>
</feature>
<dbReference type="RefSeq" id="WP_091122867.1">
    <property type="nucleotide sequence ID" value="NZ_FMBA01000019.1"/>
</dbReference>
<dbReference type="STRING" id="1798183.GA0061080_10199"/>
<keyword evidence="3 4" id="KW-0574">Periplasm</keyword>
<dbReference type="HAMAP" id="MF_01914">
    <property type="entry name" value="LPS_assembly_LptA"/>
    <property type="match status" value="1"/>
</dbReference>
<feature type="chain" id="PRO_5009005574" description="Lipopolysaccharide export system protein LptA" evidence="4">
    <location>
        <begin position="24"/>
        <end position="184"/>
    </location>
</feature>
<evidence type="ECO:0000256" key="3">
    <source>
        <dbReference type="ARBA" id="ARBA00022764"/>
    </source>
</evidence>
<keyword evidence="2 4" id="KW-0732">Signal</keyword>
<dbReference type="Proteomes" id="UP000199698">
    <property type="component" value="Unassembled WGS sequence"/>
</dbReference>
<keyword evidence="1 4" id="KW-0813">Transport</keyword>
<dbReference type="Gene3D" id="2.60.450.10">
    <property type="entry name" value="Lipopolysaccharide (LPS) transport protein A like domain"/>
    <property type="match status" value="1"/>
</dbReference>
<evidence type="ECO:0000256" key="4">
    <source>
        <dbReference type="HAMAP-Rule" id="MF_01914"/>
    </source>
</evidence>
<dbReference type="GO" id="GO:0015920">
    <property type="term" value="P:lipopolysaccharide transport"/>
    <property type="evidence" value="ECO:0007669"/>
    <property type="project" value="UniProtKB-UniRule"/>
</dbReference>
<dbReference type="InterPro" id="IPR005653">
    <property type="entry name" value="OstA-like_N"/>
</dbReference>
<proteinExistence type="inferred from homology"/>
<evidence type="ECO:0000259" key="5">
    <source>
        <dbReference type="Pfam" id="PF03968"/>
    </source>
</evidence>
<evidence type="ECO:0000313" key="6">
    <source>
        <dbReference type="EMBL" id="SCC04441.1"/>
    </source>
</evidence>
<dbReference type="OrthoDB" id="7066728at2"/>
<comment type="function">
    <text evidence="4">Involved in the assembly of lipopolysaccharide (LPS). Required for the translocation of LPS from the inner membrane to the outer membrane. May form a bridge between the inner membrane and the outer membrane, via interactions with LptC and LptD, thereby facilitating LPS transfer across the periplasm.</text>
</comment>
<dbReference type="InterPro" id="IPR014340">
    <property type="entry name" value="LptA"/>
</dbReference>
<name>A0A1C4BBW1_9GAMM</name>
<reference evidence="7" key="1">
    <citation type="submission" date="2016-08" db="EMBL/GenBank/DDBJ databases">
        <authorList>
            <person name="Varghese N."/>
            <person name="Submissions Spin"/>
        </authorList>
    </citation>
    <scope>NUCLEOTIDE SEQUENCE [LARGE SCALE GENOMIC DNA]</scope>
    <source>
        <strain evidence="7">R-53144</strain>
    </source>
</reference>
<gene>
    <name evidence="4" type="primary">lptA</name>
    <name evidence="6" type="ORF">GA0061080_10199</name>
</gene>
<accession>A0A1C4BBW1</accession>
<evidence type="ECO:0000256" key="2">
    <source>
        <dbReference type="ARBA" id="ARBA00022729"/>
    </source>
</evidence>
<sequence precursor="true">MSSLKQTVFSLILLLPISLSSFANEPSKQPTDTKEEHKIFADNKPITIDANNQHIDIEKNIITFIGNVIIVQDGLTINADKVVITDMQDTEKQKITAYGNPVNYKQILPEKNKIVTGHSAQVIYNVKQNNVVLQGNAELFQQDNHIISNQITYDVKKQQILAQSGKNGRVKSTIIPNQVKGTNK</sequence>
<organism evidence="6 7">
    <name type="scientific">Gilliamella intestini</name>
    <dbReference type="NCBI Taxonomy" id="1798183"/>
    <lineage>
        <taxon>Bacteria</taxon>
        <taxon>Pseudomonadati</taxon>
        <taxon>Pseudomonadota</taxon>
        <taxon>Gammaproteobacteria</taxon>
        <taxon>Orbales</taxon>
        <taxon>Orbaceae</taxon>
        <taxon>Gilliamella</taxon>
    </lineage>
</organism>
<dbReference type="AlphaFoldDB" id="A0A1C4BBW1"/>
<dbReference type="EMBL" id="FMBA01000019">
    <property type="protein sequence ID" value="SCC04441.1"/>
    <property type="molecule type" value="Genomic_DNA"/>
</dbReference>
<dbReference type="PANTHER" id="PTHR36504">
    <property type="entry name" value="LIPOPOLYSACCHARIDE EXPORT SYSTEM PROTEIN LPTA"/>
    <property type="match status" value="1"/>
</dbReference>